<name>D2HWG7_AILME</name>
<evidence type="ECO:0000256" key="3">
    <source>
        <dbReference type="ARBA" id="ARBA00023157"/>
    </source>
</evidence>
<evidence type="ECO:0000256" key="7">
    <source>
        <dbReference type="SAM" id="MobiDB-lite"/>
    </source>
</evidence>
<dbReference type="PROSITE" id="PS50835">
    <property type="entry name" value="IG_LIKE"/>
    <property type="match status" value="1"/>
</dbReference>
<evidence type="ECO:0000256" key="6">
    <source>
        <dbReference type="PIRSR" id="PIRSR001979-1"/>
    </source>
</evidence>
<feature type="disulfide bond" evidence="6">
    <location>
        <begin position="214"/>
        <end position="257"/>
    </location>
</feature>
<dbReference type="InterPro" id="IPR013783">
    <property type="entry name" value="Ig-like_fold"/>
</dbReference>
<dbReference type="PANTHER" id="PTHR11738:SF186">
    <property type="entry name" value="OSTEOCLAST-ASSOCIATED IMMUNOGLOBULIN-LIKE RECEPTOR"/>
    <property type="match status" value="1"/>
</dbReference>
<evidence type="ECO:0000256" key="2">
    <source>
        <dbReference type="ARBA" id="ARBA00022737"/>
    </source>
</evidence>
<evidence type="ECO:0000256" key="1">
    <source>
        <dbReference type="ARBA" id="ARBA00022729"/>
    </source>
</evidence>
<dbReference type="PIRSF" id="PIRSF001979">
    <property type="entry name" value="Alpha_1B_glycoprot_prd"/>
    <property type="match status" value="1"/>
</dbReference>
<evidence type="ECO:0000313" key="9">
    <source>
        <dbReference type="EMBL" id="EFB23492.1"/>
    </source>
</evidence>
<dbReference type="FunFam" id="2.60.40.10:FF:000033">
    <property type="entry name" value="Killer cell immunoglobulin-like receptor"/>
    <property type="match status" value="2"/>
</dbReference>
<dbReference type="SUPFAM" id="SSF48726">
    <property type="entry name" value="Immunoglobulin"/>
    <property type="match status" value="4"/>
</dbReference>
<protein>
    <recommendedName>
        <fullName evidence="8">Ig-like domain-containing protein</fullName>
    </recommendedName>
</protein>
<proteinExistence type="predicted"/>
<feature type="disulfide bond" evidence="6">
    <location>
        <begin position="121"/>
        <end position="168"/>
    </location>
</feature>
<sequence length="555" mass="60456">MPITQRTRACGWGPTTQLRRLSGEHREAQTPTQFPRLEPGADRGAVLARPHQPPIGESPGLGGWGETQRDSSDESQLLAWEMGPDWGGERVTTNHAFETRPNLWAEAESLLEPWANLTLTCQARMKTPAFELFKDGVTQELVHLNVPAMEHRFLLGAVTSDTWGLYRCRSGMGRGWTQLSNLVEVTGAESLPPPLLSTEPVSWITPGLKTKLLCHGGFHGMTFLLRREGDDQFLEVAEAPEHAEATFPVHQPGNYSCSYRTHEAGVPSEPSATVTVEELEAPLPPTLSFRGESAAVLRSGAGASLTCVAPLSGVDFQLQQGEKELLVPRSSTSPDRIFFDLNACACRAAAERRDAPAELSAEPATLHPAPGALVQLRCRAPRAGLRFALVREDAKRRVHAVLSPAGTEATFELRDVSVVDSANYSCVYVDTAPPFEGSAPSAVLELRVDGPPPRPRLQPLWSGAVVPGRDAVLRCEGQVPDVVPEVTFELLRADEEEPSTTLWTSHPSADLVLTYVGPQHAGNYSCRYRSWSPKPFVSELSDPVVLQVADLRPYA</sequence>
<dbReference type="InParanoid" id="D2HWG7"/>
<reference evidence="9" key="1">
    <citation type="journal article" date="2009" name="Nature">
        <title>The sequence and de novo assembly of the giant panda genome.</title>
        <authorList>
            <person name="Li R."/>
            <person name="Fan W."/>
            <person name="Tian G."/>
            <person name="Zhu H."/>
            <person name="He L."/>
            <person name="Cai J."/>
            <person name="Huang Q."/>
            <person name="Li J."/>
            <person name="Wang J."/>
        </authorList>
    </citation>
    <scope>NUCLEOTIDE SEQUENCE</scope>
</reference>
<evidence type="ECO:0000256" key="5">
    <source>
        <dbReference type="ARBA" id="ARBA00023319"/>
    </source>
</evidence>
<dbReference type="Gene3D" id="2.60.40.10">
    <property type="entry name" value="Immunoglobulins"/>
    <property type="match status" value="4"/>
</dbReference>
<dbReference type="GO" id="GO:0002764">
    <property type="term" value="P:immune response-regulating signaling pathway"/>
    <property type="evidence" value="ECO:0007669"/>
    <property type="project" value="TreeGrafter"/>
</dbReference>
<keyword evidence="5" id="KW-0393">Immunoglobulin domain</keyword>
<dbReference type="InterPro" id="IPR007110">
    <property type="entry name" value="Ig-like_dom"/>
</dbReference>
<keyword evidence="2" id="KW-0677">Repeat</keyword>
<dbReference type="InterPro" id="IPR003599">
    <property type="entry name" value="Ig_sub"/>
</dbReference>
<evidence type="ECO:0000259" key="8">
    <source>
        <dbReference type="PROSITE" id="PS50835"/>
    </source>
</evidence>
<feature type="region of interest" description="Disordered" evidence="7">
    <location>
        <begin position="44"/>
        <end position="75"/>
    </location>
</feature>
<accession>D2HWG7</accession>
<dbReference type="InterPro" id="IPR036179">
    <property type="entry name" value="Ig-like_dom_sf"/>
</dbReference>
<evidence type="ECO:0000256" key="4">
    <source>
        <dbReference type="ARBA" id="ARBA00023180"/>
    </source>
</evidence>
<dbReference type="EMBL" id="GL193551">
    <property type="protein sequence ID" value="EFB23492.1"/>
    <property type="molecule type" value="Genomic_DNA"/>
</dbReference>
<gene>
    <name evidence="9" type="ORF">PANDA_016814</name>
</gene>
<dbReference type="SMART" id="SM00409">
    <property type="entry name" value="IG"/>
    <property type="match status" value="2"/>
</dbReference>
<keyword evidence="3 6" id="KW-1015">Disulfide bond</keyword>
<dbReference type="AlphaFoldDB" id="D2HWG7"/>
<dbReference type="GO" id="GO:0005886">
    <property type="term" value="C:plasma membrane"/>
    <property type="evidence" value="ECO:0007669"/>
    <property type="project" value="TreeGrafter"/>
</dbReference>
<keyword evidence="4" id="KW-0325">Glycoprotein</keyword>
<dbReference type="InterPro" id="IPR050412">
    <property type="entry name" value="Ig-like_Receptors_ImmuneReg"/>
</dbReference>
<dbReference type="InterPro" id="IPR016332">
    <property type="entry name" value="A1B_glyco/leuk_Ig-like_rcpt"/>
</dbReference>
<feature type="domain" description="Ig-like" evidence="8">
    <location>
        <begin position="453"/>
        <end position="527"/>
    </location>
</feature>
<dbReference type="PANTHER" id="PTHR11738">
    <property type="entry name" value="MHC CLASS I NK CELL RECEPTOR"/>
    <property type="match status" value="1"/>
</dbReference>
<organism evidence="9">
    <name type="scientific">Ailuropoda melanoleuca</name>
    <name type="common">Giant panda</name>
    <dbReference type="NCBI Taxonomy" id="9646"/>
    <lineage>
        <taxon>Eukaryota</taxon>
        <taxon>Metazoa</taxon>
        <taxon>Chordata</taxon>
        <taxon>Craniata</taxon>
        <taxon>Vertebrata</taxon>
        <taxon>Euteleostomi</taxon>
        <taxon>Mammalia</taxon>
        <taxon>Eutheria</taxon>
        <taxon>Laurasiatheria</taxon>
        <taxon>Carnivora</taxon>
        <taxon>Caniformia</taxon>
        <taxon>Ursidae</taxon>
        <taxon>Ailuropoda</taxon>
    </lineage>
</organism>
<keyword evidence="1" id="KW-0732">Signal</keyword>